<name>A0ABF7PFH4_BACAH</name>
<feature type="transmembrane region" description="Helical" evidence="4">
    <location>
        <begin position="12"/>
        <end position="35"/>
    </location>
</feature>
<dbReference type="Gene3D" id="3.90.79.10">
    <property type="entry name" value="Nucleoside Triphosphate Pyrophosphohydrolase"/>
    <property type="match status" value="1"/>
</dbReference>
<dbReference type="CDD" id="cd04676">
    <property type="entry name" value="NUDIX_Hydrolase"/>
    <property type="match status" value="1"/>
</dbReference>
<dbReference type="GO" id="GO:0016787">
    <property type="term" value="F:hydrolase activity"/>
    <property type="evidence" value="ECO:0007669"/>
    <property type="project" value="UniProtKB-KW"/>
</dbReference>
<keyword evidence="2 3" id="KW-0378">Hydrolase</keyword>
<dbReference type="InterPro" id="IPR020084">
    <property type="entry name" value="NUDIX_hydrolase_CS"/>
</dbReference>
<dbReference type="InterPro" id="IPR020476">
    <property type="entry name" value="Nudix_hydrolase"/>
</dbReference>
<evidence type="ECO:0000313" key="6">
    <source>
        <dbReference type="EMBL" id="ABK85767.1"/>
    </source>
</evidence>
<protein>
    <submittedName>
        <fullName evidence="6">MutT/NUDIX family protein</fullName>
        <ecNumber evidence="6">3.6.1.-</ecNumber>
    </submittedName>
</protein>
<dbReference type="Pfam" id="PF00293">
    <property type="entry name" value="NUDIX"/>
    <property type="match status" value="1"/>
</dbReference>
<reference evidence="6" key="1">
    <citation type="journal article" date="2007" name="J. Bacteriol.">
        <title>The complete genome sequence of Bacillus thuringiensis Al Hakam.</title>
        <authorList>
            <person name="Challacombe J.F."/>
            <person name="Altherr M.R."/>
            <person name="Xie G."/>
            <person name="Bhotika S.S."/>
            <person name="Brown N."/>
            <person name="Bruce D."/>
            <person name="Campbell C.S."/>
            <person name="Campbell M.L."/>
            <person name="Chen J."/>
            <person name="Chertkov O."/>
            <person name="Cleland C."/>
            <person name="Dimitrijevic M."/>
            <person name="Doggett N.A."/>
            <person name="Fawcett J.J."/>
            <person name="Glavina T."/>
            <person name="Goodwin L.A."/>
            <person name="Green L.D."/>
            <person name="Han C.S."/>
            <person name="Hill K.K."/>
            <person name="Hitchcock P."/>
            <person name="Jackson P.J."/>
            <person name="Keim P."/>
            <person name="Kewalramani A.R."/>
            <person name="Longmire J."/>
            <person name="Lucas S."/>
            <person name="Malfatti S."/>
            <person name="Martinez D."/>
            <person name="McMurry K."/>
            <person name="Meincke L.J."/>
            <person name="Misra M."/>
            <person name="Moseman B.L."/>
            <person name="Mundt M."/>
            <person name="Munk A.C."/>
            <person name="Okinaka R.T."/>
            <person name="Parson-Quintana B."/>
            <person name="Reilly L.P."/>
            <person name="Richardson P."/>
            <person name="Robinson D.L."/>
            <person name="Saunders E."/>
            <person name="Tapia R."/>
            <person name="Tesmer J.G."/>
            <person name="Thayer N."/>
            <person name="Thompson L.S."/>
            <person name="Tice H."/>
            <person name="Ticknor L.O."/>
            <person name="Wills P.L."/>
            <person name="Gilna P."/>
            <person name="Brettin T.S."/>
        </authorList>
    </citation>
    <scope>NUCLEOTIDE SEQUENCE</scope>
    <source>
        <strain evidence="6">Al Hakam</strain>
    </source>
</reference>
<proteinExistence type="inferred from homology"/>
<evidence type="ECO:0000259" key="5">
    <source>
        <dbReference type="PROSITE" id="PS51462"/>
    </source>
</evidence>
<evidence type="ECO:0000256" key="3">
    <source>
        <dbReference type="RuleBase" id="RU003476"/>
    </source>
</evidence>
<dbReference type="PROSITE" id="PS00893">
    <property type="entry name" value="NUDIX_BOX"/>
    <property type="match status" value="1"/>
</dbReference>
<dbReference type="PRINTS" id="PR00502">
    <property type="entry name" value="NUDIXFAMILY"/>
</dbReference>
<dbReference type="PANTHER" id="PTHR43046">
    <property type="entry name" value="GDP-MANNOSE MANNOSYL HYDROLASE"/>
    <property type="match status" value="1"/>
</dbReference>
<evidence type="ECO:0000256" key="2">
    <source>
        <dbReference type="ARBA" id="ARBA00022801"/>
    </source>
</evidence>
<organism evidence="6">
    <name type="scientific">Bacillus thuringiensis (strain Al Hakam)</name>
    <dbReference type="NCBI Taxonomy" id="412694"/>
    <lineage>
        <taxon>Bacteria</taxon>
        <taxon>Bacillati</taxon>
        <taxon>Bacillota</taxon>
        <taxon>Bacilli</taxon>
        <taxon>Bacillales</taxon>
        <taxon>Bacillaceae</taxon>
        <taxon>Bacillus</taxon>
        <taxon>Bacillus cereus group</taxon>
    </lineage>
</organism>
<keyword evidence="4" id="KW-0812">Transmembrane</keyword>
<evidence type="ECO:0000256" key="1">
    <source>
        <dbReference type="ARBA" id="ARBA00001946"/>
    </source>
</evidence>
<accession>A0ABF7PFH4</accession>
<gene>
    <name evidence="6" type="ordered locus">BALH_2480</name>
</gene>
<dbReference type="InterPro" id="IPR015797">
    <property type="entry name" value="NUDIX_hydrolase-like_dom_sf"/>
</dbReference>
<dbReference type="PROSITE" id="PS51462">
    <property type="entry name" value="NUDIX"/>
    <property type="match status" value="1"/>
</dbReference>
<comment type="similarity">
    <text evidence="3">Belongs to the Nudix hydrolase family.</text>
</comment>
<comment type="cofactor">
    <cofactor evidence="1">
        <name>Mg(2+)</name>
        <dbReference type="ChEBI" id="CHEBI:18420"/>
    </cofactor>
</comment>
<evidence type="ECO:0000256" key="4">
    <source>
        <dbReference type="SAM" id="Phobius"/>
    </source>
</evidence>
<dbReference type="InterPro" id="IPR000086">
    <property type="entry name" value="NUDIX_hydrolase_dom"/>
</dbReference>
<keyword evidence="4" id="KW-1133">Transmembrane helix</keyword>
<dbReference type="AlphaFoldDB" id="A0ABF7PFH4"/>
<dbReference type="EMBL" id="CP000485">
    <property type="protein sequence ID" value="ABK85767.1"/>
    <property type="molecule type" value="Genomic_DNA"/>
</dbReference>
<dbReference type="KEGG" id="btl:BALH_2480"/>
<feature type="domain" description="Nudix hydrolase" evidence="5">
    <location>
        <begin position="68"/>
        <end position="194"/>
    </location>
</feature>
<sequence>MSYLKMIESYLLVVLGSFSYPFYIEIVIGIIIQWVSENTVFINGVGENYMSMSLYYKKIREQLGHELIFIPSVAAVIKNEQGEILFQYPGGEYWSLPAGAIELGETPEEAVVREVWEETGLKVQVKKQKGVFGGKEYRYTYSNGDEVEYIVVVFECEVTSGELRSIDGESLKLQYFSLSEKPPLALPYPDKIFL</sequence>
<dbReference type="EC" id="3.6.1.-" evidence="6"/>
<dbReference type="SUPFAM" id="SSF55811">
    <property type="entry name" value="Nudix"/>
    <property type="match status" value="1"/>
</dbReference>
<dbReference type="PANTHER" id="PTHR43046:SF2">
    <property type="entry name" value="8-OXO-DGTP DIPHOSPHATASE-RELATED"/>
    <property type="match status" value="1"/>
</dbReference>
<keyword evidence="4" id="KW-0472">Membrane</keyword>